<dbReference type="InterPro" id="IPR027935">
    <property type="entry name" value="Di19_C"/>
</dbReference>
<comment type="caution">
    <text evidence="5">The sequence shown here is derived from an EMBL/GenBank/DDBJ whole genome shotgun (WGS) entry which is preliminary data.</text>
</comment>
<dbReference type="Proteomes" id="UP001187192">
    <property type="component" value="Unassembled WGS sequence"/>
</dbReference>
<dbReference type="InterPro" id="IPR008598">
    <property type="entry name" value="Di19_Zn-bd"/>
</dbReference>
<feature type="domain" description="Di19 zinc-binding" evidence="3">
    <location>
        <begin position="38"/>
        <end position="90"/>
    </location>
</feature>
<dbReference type="PANTHER" id="PTHR31875:SF23">
    <property type="entry name" value="PROTEIN DEHYDRATION-INDUCED 19 HOMOLOG 4"/>
    <property type="match status" value="1"/>
</dbReference>
<gene>
    <name evidence="5" type="ORF">TIFTF001_032511</name>
</gene>
<dbReference type="PANTHER" id="PTHR31875">
    <property type="entry name" value="PROTEIN DEHYDRATION-INDUCED 19"/>
    <property type="match status" value="1"/>
</dbReference>
<dbReference type="Pfam" id="PF05605">
    <property type="entry name" value="zf-Di19"/>
    <property type="match status" value="1"/>
</dbReference>
<sequence length="251" mass="27755">MDSDSWNTRFSTSSRRYQTRSDLYRYEETDGDDELKAEFLCPFCAEDFDVVGLCCHIDEEHPVEAKNGVCPVCAKRVGSDLVSHVTTQHGSLLKISLTPIGSGLRVHWFLLVSFIYLQVKALCSLTKDHVQRKRKFRKNGSSLTFSSLRRELREGYLHALLGGSSLNYTGNSEPDPLISSFMCNAPPVDQPPSVESRPPVEACPANDLSKEELGESSVVQKRPTASAFTQGAGGDGAEVRVRTRIAVVHHP</sequence>
<feature type="domain" description="Di19 C-terminal" evidence="4">
    <location>
        <begin position="146"/>
        <end position="220"/>
    </location>
</feature>
<dbReference type="EMBL" id="BTGU01000149">
    <property type="protein sequence ID" value="GMN63429.1"/>
    <property type="molecule type" value="Genomic_DNA"/>
</dbReference>
<dbReference type="InterPro" id="IPR033347">
    <property type="entry name" value="Di19"/>
</dbReference>
<proteinExistence type="inferred from homology"/>
<reference evidence="5" key="1">
    <citation type="submission" date="2023-07" db="EMBL/GenBank/DDBJ databases">
        <title>draft genome sequence of fig (Ficus carica).</title>
        <authorList>
            <person name="Takahashi T."/>
            <person name="Nishimura K."/>
        </authorList>
    </citation>
    <scope>NUCLEOTIDE SEQUENCE</scope>
</reference>
<evidence type="ECO:0000313" key="6">
    <source>
        <dbReference type="Proteomes" id="UP001187192"/>
    </source>
</evidence>
<evidence type="ECO:0000256" key="1">
    <source>
        <dbReference type="ARBA" id="ARBA00007109"/>
    </source>
</evidence>
<dbReference type="AlphaFoldDB" id="A0AA88DX84"/>
<accession>A0AA88DX84</accession>
<evidence type="ECO:0000259" key="3">
    <source>
        <dbReference type="Pfam" id="PF05605"/>
    </source>
</evidence>
<comment type="similarity">
    <text evidence="1">Belongs to the Di19 family.</text>
</comment>
<evidence type="ECO:0000313" key="5">
    <source>
        <dbReference type="EMBL" id="GMN63429.1"/>
    </source>
</evidence>
<evidence type="ECO:0000256" key="2">
    <source>
        <dbReference type="SAM" id="MobiDB-lite"/>
    </source>
</evidence>
<keyword evidence="6" id="KW-1185">Reference proteome</keyword>
<organism evidence="5 6">
    <name type="scientific">Ficus carica</name>
    <name type="common">Common fig</name>
    <dbReference type="NCBI Taxonomy" id="3494"/>
    <lineage>
        <taxon>Eukaryota</taxon>
        <taxon>Viridiplantae</taxon>
        <taxon>Streptophyta</taxon>
        <taxon>Embryophyta</taxon>
        <taxon>Tracheophyta</taxon>
        <taxon>Spermatophyta</taxon>
        <taxon>Magnoliopsida</taxon>
        <taxon>eudicotyledons</taxon>
        <taxon>Gunneridae</taxon>
        <taxon>Pentapetalae</taxon>
        <taxon>rosids</taxon>
        <taxon>fabids</taxon>
        <taxon>Rosales</taxon>
        <taxon>Moraceae</taxon>
        <taxon>Ficeae</taxon>
        <taxon>Ficus</taxon>
    </lineage>
</organism>
<name>A0AA88DX84_FICCA</name>
<dbReference type="Pfam" id="PF14571">
    <property type="entry name" value="Di19_C"/>
    <property type="match status" value="1"/>
</dbReference>
<evidence type="ECO:0000259" key="4">
    <source>
        <dbReference type="Pfam" id="PF14571"/>
    </source>
</evidence>
<feature type="region of interest" description="Disordered" evidence="2">
    <location>
        <begin position="188"/>
        <end position="236"/>
    </location>
</feature>
<protein>
    <submittedName>
        <fullName evidence="5">Uncharacterized protein</fullName>
    </submittedName>
</protein>